<dbReference type="Pfam" id="PF00196">
    <property type="entry name" value="GerE"/>
    <property type="match status" value="1"/>
</dbReference>
<keyword evidence="1 5" id="KW-0597">Phosphoprotein</keyword>
<dbReference type="SUPFAM" id="SSF46894">
    <property type="entry name" value="C-terminal effector domain of the bipartite response regulators"/>
    <property type="match status" value="1"/>
</dbReference>
<dbReference type="Pfam" id="PF00072">
    <property type="entry name" value="Response_reg"/>
    <property type="match status" value="1"/>
</dbReference>
<dbReference type="PRINTS" id="PR00038">
    <property type="entry name" value="HTHLUXR"/>
</dbReference>
<evidence type="ECO:0000256" key="1">
    <source>
        <dbReference type="ARBA" id="ARBA00022553"/>
    </source>
</evidence>
<dbReference type="PROSITE" id="PS00622">
    <property type="entry name" value="HTH_LUXR_1"/>
    <property type="match status" value="1"/>
</dbReference>
<feature type="domain" description="Response regulatory" evidence="7">
    <location>
        <begin position="2"/>
        <end position="119"/>
    </location>
</feature>
<dbReference type="InterPro" id="IPR000792">
    <property type="entry name" value="Tscrpt_reg_LuxR_C"/>
</dbReference>
<feature type="modified residue" description="4-aspartylphosphate" evidence="5">
    <location>
        <position position="53"/>
    </location>
</feature>
<name>A0A078ME90_9BACL</name>
<evidence type="ECO:0000256" key="5">
    <source>
        <dbReference type="PROSITE-ProRule" id="PRU00169"/>
    </source>
</evidence>
<dbReference type="PANTHER" id="PTHR43214:SF41">
    <property type="entry name" value="NITRATE_NITRITE RESPONSE REGULATOR PROTEIN NARP"/>
    <property type="match status" value="1"/>
</dbReference>
<feature type="domain" description="HTH luxR-type" evidence="6">
    <location>
        <begin position="139"/>
        <end position="204"/>
    </location>
</feature>
<keyword evidence="3" id="KW-0238">DNA-binding</keyword>
<keyword evidence="2" id="KW-0805">Transcription regulation</keyword>
<dbReference type="GO" id="GO:0003677">
    <property type="term" value="F:DNA binding"/>
    <property type="evidence" value="ECO:0007669"/>
    <property type="project" value="UniProtKB-KW"/>
</dbReference>
<keyword evidence="4" id="KW-0804">Transcription</keyword>
<evidence type="ECO:0000259" key="7">
    <source>
        <dbReference type="PROSITE" id="PS50110"/>
    </source>
</evidence>
<dbReference type="SMART" id="SM00421">
    <property type="entry name" value="HTH_LUXR"/>
    <property type="match status" value="1"/>
</dbReference>
<dbReference type="CDD" id="cd17535">
    <property type="entry name" value="REC_NarL-like"/>
    <property type="match status" value="1"/>
</dbReference>
<dbReference type="GO" id="GO:0000160">
    <property type="term" value="P:phosphorelay signal transduction system"/>
    <property type="evidence" value="ECO:0007669"/>
    <property type="project" value="InterPro"/>
</dbReference>
<evidence type="ECO:0000256" key="2">
    <source>
        <dbReference type="ARBA" id="ARBA00023015"/>
    </source>
</evidence>
<evidence type="ECO:0000256" key="4">
    <source>
        <dbReference type="ARBA" id="ARBA00023163"/>
    </source>
</evidence>
<dbReference type="AlphaFoldDB" id="A0A078ME90"/>
<dbReference type="InterPro" id="IPR016032">
    <property type="entry name" value="Sig_transdc_resp-reg_C-effctor"/>
</dbReference>
<sequence length="209" mass="23743">MKILIVDDHLLIRKGVRLLLERIPYITEVYEADSGTAAMMLAQKYMPDVILLDLSMPGGLDGFTTARNIQATVPSTKIIVLTMHDEEAYIKKALQHNIAGYLLKNSEGNELADAIETVSRGERYYRTPLSAEQLEKLKGNNEHSVLTPREREVLRLVALGYSNIQIGEQLFISTKTVERHKFNMMNKLALKESYELIQYGIKNDYLSLN</sequence>
<dbReference type="InterPro" id="IPR039420">
    <property type="entry name" value="WalR-like"/>
</dbReference>
<dbReference type="InterPro" id="IPR011006">
    <property type="entry name" value="CheY-like_superfamily"/>
</dbReference>
<dbReference type="Gene3D" id="3.40.50.2300">
    <property type="match status" value="1"/>
</dbReference>
<dbReference type="PATRIC" id="fig|1461583.4.peg.1613"/>
<protein>
    <submittedName>
        <fullName evidence="8">Oxygen regulatory protein NreC</fullName>
    </submittedName>
</protein>
<dbReference type="CDD" id="cd06170">
    <property type="entry name" value="LuxR_C_like"/>
    <property type="match status" value="1"/>
</dbReference>
<dbReference type="InterPro" id="IPR001789">
    <property type="entry name" value="Sig_transdc_resp-reg_receiver"/>
</dbReference>
<accession>A0A078ME90</accession>
<dbReference type="PROSITE" id="PS50043">
    <property type="entry name" value="HTH_LUXR_2"/>
    <property type="match status" value="1"/>
</dbReference>
<dbReference type="PANTHER" id="PTHR43214">
    <property type="entry name" value="TWO-COMPONENT RESPONSE REGULATOR"/>
    <property type="match status" value="1"/>
</dbReference>
<dbReference type="InterPro" id="IPR058245">
    <property type="entry name" value="NreC/VraR/RcsB-like_REC"/>
</dbReference>
<dbReference type="PROSITE" id="PS50110">
    <property type="entry name" value="RESPONSE_REGULATORY"/>
    <property type="match status" value="1"/>
</dbReference>
<reference evidence="8" key="1">
    <citation type="submission" date="2014-07" db="EMBL/GenBank/DDBJ databases">
        <authorList>
            <person name="Urmite Genomes Urmite Genomes"/>
        </authorList>
    </citation>
    <scope>NUCLEOTIDE SEQUENCE</scope>
    <source>
        <strain evidence="8">13S34_air</strain>
    </source>
</reference>
<evidence type="ECO:0000313" key="8">
    <source>
        <dbReference type="EMBL" id="CEA03757.1"/>
    </source>
</evidence>
<dbReference type="HOGENOM" id="CLU_000445_90_1_9"/>
<dbReference type="SUPFAM" id="SSF52172">
    <property type="entry name" value="CheY-like"/>
    <property type="match status" value="1"/>
</dbReference>
<organism evidence="8">
    <name type="scientific">Metalysinibacillus saudimassiliensis</name>
    <dbReference type="NCBI Taxonomy" id="1461583"/>
    <lineage>
        <taxon>Bacteria</taxon>
        <taxon>Bacillati</taxon>
        <taxon>Bacillota</taxon>
        <taxon>Bacilli</taxon>
        <taxon>Bacillales</taxon>
        <taxon>Caryophanaceae</taxon>
        <taxon>Metalysinibacillus</taxon>
    </lineage>
</organism>
<evidence type="ECO:0000256" key="3">
    <source>
        <dbReference type="ARBA" id="ARBA00023125"/>
    </source>
</evidence>
<dbReference type="GO" id="GO:0006355">
    <property type="term" value="P:regulation of DNA-templated transcription"/>
    <property type="evidence" value="ECO:0007669"/>
    <property type="project" value="InterPro"/>
</dbReference>
<evidence type="ECO:0000259" key="6">
    <source>
        <dbReference type="PROSITE" id="PS50043"/>
    </source>
</evidence>
<dbReference type="EMBL" id="LN483075">
    <property type="protein sequence ID" value="CEA03757.1"/>
    <property type="molecule type" value="Genomic_DNA"/>
</dbReference>
<dbReference type="SMART" id="SM00448">
    <property type="entry name" value="REC"/>
    <property type="match status" value="1"/>
</dbReference>
<gene>
    <name evidence="8" type="primary">nreC</name>
    <name evidence="8" type="ORF">BN1050_01676</name>
</gene>
<proteinExistence type="predicted"/>